<dbReference type="GO" id="GO:0016758">
    <property type="term" value="F:hexosyltransferase activity"/>
    <property type="evidence" value="ECO:0007669"/>
    <property type="project" value="UniProtKB-ARBA"/>
</dbReference>
<dbReference type="GO" id="GO:0099621">
    <property type="term" value="F:undecaprenyl-phosphate 4-deoxy-4-formamido-L-arabinose transferase activity"/>
    <property type="evidence" value="ECO:0007669"/>
    <property type="project" value="UniProtKB-EC"/>
</dbReference>
<dbReference type="PANTHER" id="PTHR22916">
    <property type="entry name" value="GLYCOSYLTRANSFERASE"/>
    <property type="match status" value="1"/>
</dbReference>
<dbReference type="EC" id="2.4.2.53" evidence="2"/>
<dbReference type="InterPro" id="IPR029044">
    <property type="entry name" value="Nucleotide-diphossugar_trans"/>
</dbReference>
<name>A0A644VUL7_9ZZZZ</name>
<dbReference type="InterPro" id="IPR001173">
    <property type="entry name" value="Glyco_trans_2-like"/>
</dbReference>
<dbReference type="Gene3D" id="3.90.550.10">
    <property type="entry name" value="Spore Coat Polysaccharide Biosynthesis Protein SpsA, Chain A"/>
    <property type="match status" value="1"/>
</dbReference>
<protein>
    <submittedName>
        <fullName evidence="2">Undecaprenyl-phosphate 4-deoxy-4-formamido-L-arabinose transferase</fullName>
        <ecNumber evidence="2">2.4.2.53</ecNumber>
    </submittedName>
</protein>
<dbReference type="PANTHER" id="PTHR22916:SF3">
    <property type="entry name" value="UDP-GLCNAC:BETAGAL BETA-1,3-N-ACETYLGLUCOSAMINYLTRANSFERASE-LIKE PROTEIN 1"/>
    <property type="match status" value="1"/>
</dbReference>
<feature type="domain" description="Glycosyltransferase 2-like" evidence="1">
    <location>
        <begin position="6"/>
        <end position="132"/>
    </location>
</feature>
<proteinExistence type="predicted"/>
<keyword evidence="2" id="KW-0808">Transferase</keyword>
<accession>A0A644VUL7</accession>
<comment type="caution">
    <text evidence="2">The sequence shown here is derived from an EMBL/GenBank/DDBJ whole genome shotgun (WGS) entry which is preliminary data.</text>
</comment>
<organism evidence="2">
    <name type="scientific">bioreactor metagenome</name>
    <dbReference type="NCBI Taxonomy" id="1076179"/>
    <lineage>
        <taxon>unclassified sequences</taxon>
        <taxon>metagenomes</taxon>
        <taxon>ecological metagenomes</taxon>
    </lineage>
</organism>
<sequence>MNPLVSVVIPVYNGSNYLQEAIDSVLNQTYQNIEIIVVDDGSTDNTWEIITSYGNKIYGIHKENGGVSTAINTAIKHMKGDWFTWLSHDDIWMPNMLEECISASNSHPEIKFFYANTYTMDHNKNIIAKKKSRWYPRSKGIRKMIIFGNYISGITFFINKKCFSEIGLFNSQLRCLQDAEMTLRLISKYSTYHIDKYLAMSRVHIQQVGLRHKKHCIRESREMRISFIKTTNSSILFSRANFSESKNIITGVYRIYAKLYCFILLVLIKLHILPINLLVSEIYHKVEKYRIINE</sequence>
<keyword evidence="2" id="KW-0328">Glycosyltransferase</keyword>
<evidence type="ECO:0000259" key="1">
    <source>
        <dbReference type="Pfam" id="PF00535"/>
    </source>
</evidence>
<evidence type="ECO:0000313" key="2">
    <source>
        <dbReference type="EMBL" id="MPL94967.1"/>
    </source>
</evidence>
<gene>
    <name evidence="2" type="primary">arnC_25</name>
    <name evidence="2" type="ORF">SDC9_41130</name>
</gene>
<dbReference type="AlphaFoldDB" id="A0A644VUL7"/>
<dbReference type="EMBL" id="VSSQ01000449">
    <property type="protein sequence ID" value="MPL94967.1"/>
    <property type="molecule type" value="Genomic_DNA"/>
</dbReference>
<dbReference type="Pfam" id="PF00535">
    <property type="entry name" value="Glycos_transf_2"/>
    <property type="match status" value="1"/>
</dbReference>
<reference evidence="2" key="1">
    <citation type="submission" date="2019-08" db="EMBL/GenBank/DDBJ databases">
        <authorList>
            <person name="Kucharzyk K."/>
            <person name="Murdoch R.W."/>
            <person name="Higgins S."/>
            <person name="Loffler F."/>
        </authorList>
    </citation>
    <scope>NUCLEOTIDE SEQUENCE</scope>
</reference>
<dbReference type="SUPFAM" id="SSF53448">
    <property type="entry name" value="Nucleotide-diphospho-sugar transferases"/>
    <property type="match status" value="1"/>
</dbReference>